<evidence type="ECO:0000256" key="2">
    <source>
        <dbReference type="SAM" id="SignalP"/>
    </source>
</evidence>
<protein>
    <submittedName>
        <fullName evidence="3">Uncharacterized protein</fullName>
    </submittedName>
</protein>
<keyword evidence="2" id="KW-0732">Signal</keyword>
<sequence>MLRFTLILVIFALAVPINGQVPGNPDAENKCGRCPCNNPCSVPPPPPPPPPPKKPPTPSCPPPPGGSIVPTVPTPPSQYIYITGPPGNLYPVDPYYSGAFRSFKVGLSILLTGSILQLAFW</sequence>
<dbReference type="EMBL" id="JBJUIK010000012">
    <property type="protein sequence ID" value="KAL3510605.1"/>
    <property type="molecule type" value="Genomic_DNA"/>
</dbReference>
<dbReference type="AlphaFoldDB" id="A0ABD2YTA3"/>
<proteinExistence type="predicted"/>
<dbReference type="PANTHER" id="PTHR35094:SF1">
    <property type="entry name" value="PROTEIN, PUTATIVE-RELATED"/>
    <property type="match status" value="1"/>
</dbReference>
<organism evidence="3 4">
    <name type="scientific">Cinchona calisaya</name>
    <dbReference type="NCBI Taxonomy" id="153742"/>
    <lineage>
        <taxon>Eukaryota</taxon>
        <taxon>Viridiplantae</taxon>
        <taxon>Streptophyta</taxon>
        <taxon>Embryophyta</taxon>
        <taxon>Tracheophyta</taxon>
        <taxon>Spermatophyta</taxon>
        <taxon>Magnoliopsida</taxon>
        <taxon>eudicotyledons</taxon>
        <taxon>Gunneridae</taxon>
        <taxon>Pentapetalae</taxon>
        <taxon>asterids</taxon>
        <taxon>lamiids</taxon>
        <taxon>Gentianales</taxon>
        <taxon>Rubiaceae</taxon>
        <taxon>Cinchonoideae</taxon>
        <taxon>Cinchoneae</taxon>
        <taxon>Cinchona</taxon>
    </lineage>
</organism>
<evidence type="ECO:0000256" key="1">
    <source>
        <dbReference type="SAM" id="MobiDB-lite"/>
    </source>
</evidence>
<feature type="chain" id="PRO_5044875915" evidence="2">
    <location>
        <begin position="20"/>
        <end position="121"/>
    </location>
</feature>
<feature type="signal peptide" evidence="2">
    <location>
        <begin position="1"/>
        <end position="19"/>
    </location>
</feature>
<evidence type="ECO:0000313" key="4">
    <source>
        <dbReference type="Proteomes" id="UP001630127"/>
    </source>
</evidence>
<dbReference type="Proteomes" id="UP001630127">
    <property type="component" value="Unassembled WGS sequence"/>
</dbReference>
<accession>A0ABD2YTA3</accession>
<comment type="caution">
    <text evidence="3">The sequence shown here is derived from an EMBL/GenBank/DDBJ whole genome shotgun (WGS) entry which is preliminary data.</text>
</comment>
<feature type="region of interest" description="Disordered" evidence="1">
    <location>
        <begin position="42"/>
        <end position="68"/>
    </location>
</feature>
<evidence type="ECO:0000313" key="3">
    <source>
        <dbReference type="EMBL" id="KAL3510605.1"/>
    </source>
</evidence>
<dbReference type="PANTHER" id="PTHR35094">
    <property type="entry name" value="LEUCINE-RICH REPEAT EXTENSIN-LIKE PROTEIN 2"/>
    <property type="match status" value="1"/>
</dbReference>
<feature type="compositionally biased region" description="Pro residues" evidence="1">
    <location>
        <begin position="42"/>
        <end position="65"/>
    </location>
</feature>
<gene>
    <name evidence="3" type="ORF">ACH5RR_030006</name>
</gene>
<name>A0ABD2YTA3_9GENT</name>
<reference evidence="3 4" key="1">
    <citation type="submission" date="2024-11" db="EMBL/GenBank/DDBJ databases">
        <title>A near-complete genome assembly of Cinchona calisaya.</title>
        <authorList>
            <person name="Lian D.C."/>
            <person name="Zhao X.W."/>
            <person name="Wei L."/>
        </authorList>
    </citation>
    <scope>NUCLEOTIDE SEQUENCE [LARGE SCALE GENOMIC DNA]</scope>
    <source>
        <tissue evidence="3">Nenye</tissue>
    </source>
</reference>
<keyword evidence="4" id="KW-1185">Reference proteome</keyword>